<protein>
    <submittedName>
        <fullName evidence="2">Uncharacterized protein</fullName>
    </submittedName>
</protein>
<comment type="caution">
    <text evidence="2">The sequence shown here is derived from an EMBL/GenBank/DDBJ whole genome shotgun (WGS) entry which is preliminary data.</text>
</comment>
<gene>
    <name evidence="2" type="ORF">APZ42_011638</name>
</gene>
<reference evidence="2 3" key="1">
    <citation type="submission" date="2016-03" db="EMBL/GenBank/DDBJ databases">
        <title>EvidentialGene: Evidence-directed Construction of Genes on Genomes.</title>
        <authorList>
            <person name="Gilbert D.G."/>
            <person name="Choi J.-H."/>
            <person name="Mockaitis K."/>
            <person name="Colbourne J."/>
            <person name="Pfrender M."/>
        </authorList>
    </citation>
    <scope>NUCLEOTIDE SEQUENCE [LARGE SCALE GENOMIC DNA]</scope>
    <source>
        <strain evidence="2 3">Xinb3</strain>
        <tissue evidence="2">Complete organism</tissue>
    </source>
</reference>
<organism evidence="2 3">
    <name type="scientific">Daphnia magna</name>
    <dbReference type="NCBI Taxonomy" id="35525"/>
    <lineage>
        <taxon>Eukaryota</taxon>
        <taxon>Metazoa</taxon>
        <taxon>Ecdysozoa</taxon>
        <taxon>Arthropoda</taxon>
        <taxon>Crustacea</taxon>
        <taxon>Branchiopoda</taxon>
        <taxon>Diplostraca</taxon>
        <taxon>Cladocera</taxon>
        <taxon>Anomopoda</taxon>
        <taxon>Daphniidae</taxon>
        <taxon>Daphnia</taxon>
    </lineage>
</organism>
<evidence type="ECO:0000256" key="1">
    <source>
        <dbReference type="SAM" id="MobiDB-lite"/>
    </source>
</evidence>
<evidence type="ECO:0000313" key="3">
    <source>
        <dbReference type="Proteomes" id="UP000076858"/>
    </source>
</evidence>
<feature type="region of interest" description="Disordered" evidence="1">
    <location>
        <begin position="73"/>
        <end position="109"/>
    </location>
</feature>
<keyword evidence="3" id="KW-1185">Reference proteome</keyword>
<dbReference type="AlphaFoldDB" id="A0A162SV73"/>
<sequence length="109" mass="12594">MCNARKDARGFLSFFSNTRRQKRSSAPSPVFSLRLLLFTLETLPTLKNVFSFFRVCVCVYLFGHWVVREARQNKKQLGGRRKKKRGNEFGDWQSDANDELASNAGVKEM</sequence>
<dbReference type="EMBL" id="LRGB01000024">
    <property type="protein sequence ID" value="KZS21654.1"/>
    <property type="molecule type" value="Genomic_DNA"/>
</dbReference>
<name>A0A162SV73_9CRUS</name>
<dbReference type="Proteomes" id="UP000076858">
    <property type="component" value="Unassembled WGS sequence"/>
</dbReference>
<proteinExistence type="predicted"/>
<accession>A0A162SV73</accession>
<evidence type="ECO:0000313" key="2">
    <source>
        <dbReference type="EMBL" id="KZS21654.1"/>
    </source>
</evidence>
<feature type="compositionally biased region" description="Basic residues" evidence="1">
    <location>
        <begin position="73"/>
        <end position="85"/>
    </location>
</feature>